<dbReference type="Gene3D" id="1.10.1200.10">
    <property type="entry name" value="ACP-like"/>
    <property type="match status" value="1"/>
</dbReference>
<dbReference type="FunFam" id="3.30.300.30:FF:000010">
    <property type="entry name" value="Enterobactin synthetase component F"/>
    <property type="match status" value="1"/>
</dbReference>
<dbReference type="Pfam" id="PF00501">
    <property type="entry name" value="AMP-binding"/>
    <property type="match status" value="1"/>
</dbReference>
<dbReference type="InterPro" id="IPR023213">
    <property type="entry name" value="CAT-like_dom_sf"/>
</dbReference>
<dbReference type="FunFam" id="3.40.50.980:FF:000002">
    <property type="entry name" value="Enterobactin synthetase component F"/>
    <property type="match status" value="1"/>
</dbReference>
<keyword evidence="7" id="KW-1185">Reference proteome</keyword>
<dbReference type="eggNOG" id="COG1020">
    <property type="taxonomic scope" value="Bacteria"/>
</dbReference>
<dbReference type="InterPro" id="IPR001242">
    <property type="entry name" value="Condensation_dom"/>
</dbReference>
<reference evidence="7" key="1">
    <citation type="journal article" date="2011" name="MBio">
        <title>Novel metabolic attributes of the genus Cyanothece, comprising a group of unicellular nitrogen-fixing Cyanobacteria.</title>
        <authorList>
            <person name="Bandyopadhyay A."/>
            <person name="Elvitigala T."/>
            <person name="Welsh E."/>
            <person name="Stockel J."/>
            <person name="Liberton M."/>
            <person name="Min H."/>
            <person name="Sherman L.A."/>
            <person name="Pakrasi H.B."/>
        </authorList>
    </citation>
    <scope>NUCLEOTIDE SEQUENCE [LARGE SCALE GENOMIC DNA]</scope>
    <source>
        <strain evidence="7">PCC 7424</strain>
    </source>
</reference>
<evidence type="ECO:0000256" key="1">
    <source>
        <dbReference type="ARBA" id="ARBA00001957"/>
    </source>
</evidence>
<dbReference type="PANTHER" id="PTHR45527:SF1">
    <property type="entry name" value="FATTY ACID SYNTHASE"/>
    <property type="match status" value="1"/>
</dbReference>
<dbReference type="InterPro" id="IPR025110">
    <property type="entry name" value="AMP-bd_C"/>
</dbReference>
<dbReference type="RefSeq" id="WP_015956918.1">
    <property type="nucleotide sequence ID" value="NC_011729.1"/>
</dbReference>
<dbReference type="GO" id="GO:0047527">
    <property type="term" value="F:2,3-dihydroxybenzoate-serine ligase activity"/>
    <property type="evidence" value="ECO:0007669"/>
    <property type="project" value="TreeGrafter"/>
</dbReference>
<dbReference type="SUPFAM" id="SSF47336">
    <property type="entry name" value="ACP-like"/>
    <property type="match status" value="1"/>
</dbReference>
<dbReference type="FunFam" id="2.30.38.10:FF:000001">
    <property type="entry name" value="Non-ribosomal peptide synthetase PvdI"/>
    <property type="match status" value="1"/>
</dbReference>
<evidence type="ECO:0000313" key="7">
    <source>
        <dbReference type="Proteomes" id="UP000002384"/>
    </source>
</evidence>
<dbReference type="InterPro" id="IPR036736">
    <property type="entry name" value="ACP-like_sf"/>
</dbReference>
<dbReference type="EMBL" id="CP001291">
    <property type="protein sequence ID" value="ACK73338.1"/>
    <property type="molecule type" value="Genomic_DNA"/>
</dbReference>
<dbReference type="Pfam" id="PF00975">
    <property type="entry name" value="Thioesterase"/>
    <property type="match status" value="1"/>
</dbReference>
<name>B7KFL3_GLOC7</name>
<dbReference type="GO" id="GO:0009239">
    <property type="term" value="P:enterobactin biosynthetic process"/>
    <property type="evidence" value="ECO:0007669"/>
    <property type="project" value="TreeGrafter"/>
</dbReference>
<evidence type="ECO:0000313" key="6">
    <source>
        <dbReference type="EMBL" id="ACK73338.1"/>
    </source>
</evidence>
<dbReference type="OrthoDB" id="473401at2"/>
<dbReference type="GO" id="GO:0009366">
    <property type="term" value="C:enterobactin synthetase complex"/>
    <property type="evidence" value="ECO:0007669"/>
    <property type="project" value="TreeGrafter"/>
</dbReference>
<dbReference type="KEGG" id="cyc:PCC7424_4985"/>
<dbReference type="InterPro" id="IPR001031">
    <property type="entry name" value="Thioesterase"/>
</dbReference>
<dbReference type="Gene3D" id="2.30.38.10">
    <property type="entry name" value="Luciferase, Domain 3"/>
    <property type="match status" value="1"/>
</dbReference>
<dbReference type="GO" id="GO:0005829">
    <property type="term" value="C:cytosol"/>
    <property type="evidence" value="ECO:0007669"/>
    <property type="project" value="TreeGrafter"/>
</dbReference>
<proteinExistence type="inferred from homology"/>
<dbReference type="FunFam" id="1.10.1200.10:FF:000005">
    <property type="entry name" value="Nonribosomal peptide synthetase 1"/>
    <property type="match status" value="1"/>
</dbReference>
<dbReference type="Gene3D" id="3.30.559.30">
    <property type="entry name" value="Nonribosomal peptide synthetase, condensation domain"/>
    <property type="match status" value="1"/>
</dbReference>
<dbReference type="STRING" id="65393.PCC7424_4985"/>
<dbReference type="InterPro" id="IPR010071">
    <property type="entry name" value="AA_adenyl_dom"/>
</dbReference>
<dbReference type="Pfam" id="PF00550">
    <property type="entry name" value="PP-binding"/>
    <property type="match status" value="1"/>
</dbReference>
<dbReference type="FunFam" id="3.40.50.980:FF:000001">
    <property type="entry name" value="Non-ribosomal peptide synthetase"/>
    <property type="match status" value="1"/>
</dbReference>
<dbReference type="Proteomes" id="UP000002384">
    <property type="component" value="Chromosome"/>
</dbReference>
<dbReference type="Gene3D" id="3.40.50.980">
    <property type="match status" value="2"/>
</dbReference>
<feature type="domain" description="Carrier" evidence="5">
    <location>
        <begin position="977"/>
        <end position="1052"/>
    </location>
</feature>
<dbReference type="PROSITE" id="PS00455">
    <property type="entry name" value="AMP_BINDING"/>
    <property type="match status" value="1"/>
</dbReference>
<dbReference type="SUPFAM" id="SSF53474">
    <property type="entry name" value="alpha/beta-Hydrolases"/>
    <property type="match status" value="1"/>
</dbReference>
<dbReference type="NCBIfam" id="TIGR01733">
    <property type="entry name" value="AA-adenyl-dom"/>
    <property type="match status" value="1"/>
</dbReference>
<dbReference type="SUPFAM" id="SSF52777">
    <property type="entry name" value="CoA-dependent acyltransferases"/>
    <property type="match status" value="2"/>
</dbReference>
<dbReference type="Pfam" id="PF00668">
    <property type="entry name" value="Condensation"/>
    <property type="match status" value="1"/>
</dbReference>
<dbReference type="CDD" id="cd17646">
    <property type="entry name" value="A_NRPS_AB3403-like"/>
    <property type="match status" value="1"/>
</dbReference>
<dbReference type="Gene3D" id="3.30.559.10">
    <property type="entry name" value="Chloramphenicol acetyltransferase-like domain"/>
    <property type="match status" value="1"/>
</dbReference>
<dbReference type="InterPro" id="IPR029058">
    <property type="entry name" value="AB_hydrolase_fold"/>
</dbReference>
<dbReference type="FunFam" id="3.40.50.12780:FF:000012">
    <property type="entry name" value="Non-ribosomal peptide synthetase"/>
    <property type="match status" value="1"/>
</dbReference>
<dbReference type="HOGENOM" id="CLU_000022_2_13_3"/>
<dbReference type="PROSITE" id="PS50075">
    <property type="entry name" value="CARRIER"/>
    <property type="match status" value="1"/>
</dbReference>
<accession>B7KFL3</accession>
<dbReference type="GO" id="GO:0031177">
    <property type="term" value="F:phosphopantetheine binding"/>
    <property type="evidence" value="ECO:0007669"/>
    <property type="project" value="TreeGrafter"/>
</dbReference>
<dbReference type="Gene3D" id="3.30.300.30">
    <property type="match status" value="1"/>
</dbReference>
<dbReference type="Gene3D" id="3.40.50.1820">
    <property type="entry name" value="alpha/beta hydrolase"/>
    <property type="match status" value="1"/>
</dbReference>
<evidence type="ECO:0000256" key="4">
    <source>
        <dbReference type="ARBA" id="ARBA00022553"/>
    </source>
</evidence>
<evidence type="ECO:0000259" key="5">
    <source>
        <dbReference type="PROSITE" id="PS50075"/>
    </source>
</evidence>
<dbReference type="GO" id="GO:0008610">
    <property type="term" value="P:lipid biosynthetic process"/>
    <property type="evidence" value="ECO:0007669"/>
    <property type="project" value="UniProtKB-ARBA"/>
</dbReference>
<dbReference type="InterPro" id="IPR045851">
    <property type="entry name" value="AMP-bd_C_sf"/>
</dbReference>
<sequence length="1336" mass="153043">MIQLSNTLNYFSLSSVQQASWFLYQLNPDTLSDKLSIAFKIKIEVDIVKLEAIFHQLIHHYPSLRTCYPEKEGELKQTVLKEVDFKIEIVDASGCSSETIKTYLEKSTQRRLNLEQGQVIRGSLLKVSLDESILVITVHKIAADQESLWNLVDKFIRLYHEDSSFLDTSVQSYQDYVNLQEDYLTCQASQKAQKFWQKTVSQELPVLELPSRLSRPPVRTYKGSVQSFRLSEQLSEKIKQLAIEKNVSLETLLISAFKILLFRYTSEENITLGWQKVQNLTLKNQDQLGNYSNLVILQNLIDKNKTFTEVLNQVDQKQSEVSFYQDYPFSLLVKHLKYNPNSSYPPLCQVSFAFYSFNNYPYLSNLLEKLETNHPELDYFELPQQRCEFDLSLEVIELNQSLLLQFKYNTDVLESDIIIQLGEHLQNLLTGIVNYPREIINQLPLLSPLEKDKILFDWNKTQKDYNLSRCLHHWIEDKTQENPEAIAIIFEDKTLTYQQLNERSNKLAHYLQQQGVNSESLVGICVERSLEMVIGLLGILKAGGAYVPLDPGYPKDRLAYMLEDSQVSILLTQEKLIDQLPENKANIICLDKDWKTISNYPTNTPSSNVTSDNLAYIIYTSGSTGKPKGVMNTHRGIVNRLLWMQDQYQLTLQDRVLQKTPFSFDVSVWEFFWPLMTGSRLIIAKPEGHKDSSYLVNLIAQNEITTLHFVPSMLQVFLQEKNLDRCQSLKRVICSGEALPFSLQQRFFDHFNCELHNLYGPTEAAIDVSFYQCQRDTKLNSVPIGRPVANTQLYILDEDLQPVPVGVAGEIHIGGIQVARGYLNRPDLTKEKFICDPFNPNNSQRLYKTGDLGRYLSDGNIEYIRRLDHQVKIRGFRIELGEIENTLSQHPAIQETLVISHLSQTGDQQLIAYLVATEKILPSQLRSFLADKLPDYMIPSAFVTLEKFPLTPNGKVNRRALPQPDLTNFTDTHDFVAPRDKIEEKLTQIWSQLLNLYPIGVKDNFFELGGHSLLALNLMSKIQQEFQKNLPLVSLFTSPTIEQLAQVLRDDRQVRPYSPLVPIQPKGTKTPFYCVHPAGGHVLCYVKLARYLGDDQPFYGLQAQGFNEGEEALTSVEEMASLYVKAIREFQPEGPYQVGGWSFGGVVAYEIAQQLHRQGQKVKRLAILDSYVPILLDKQKKINDVYMIGVLSRVFGGMFGQDNLVSPEELEGLTIEEKIDYIIDKARQVGIFPPEVEQQQNRRILDVLVGTIKATYAYQRQPYPDKVTVFRATEKHIMASDPQLVWVELFAILDAPEVEIIKVPGHHYSFILDPHVRVLAECLAKCLNELSADVLR</sequence>
<dbReference type="Pfam" id="PF13193">
    <property type="entry name" value="AMP-binding_C"/>
    <property type="match status" value="1"/>
</dbReference>
<protein>
    <submittedName>
        <fullName evidence="6">Amino acid adenylation domain protein</fullName>
    </submittedName>
</protein>
<evidence type="ECO:0000256" key="3">
    <source>
        <dbReference type="ARBA" id="ARBA00022450"/>
    </source>
</evidence>
<gene>
    <name evidence="6" type="ordered locus">PCC7424_4985</name>
</gene>
<evidence type="ECO:0000256" key="2">
    <source>
        <dbReference type="ARBA" id="ARBA00006432"/>
    </source>
</evidence>
<comment type="similarity">
    <text evidence="2">Belongs to the ATP-dependent AMP-binding enzyme family.</text>
</comment>
<dbReference type="GO" id="GO:0043041">
    <property type="term" value="P:amino acid activation for nonribosomal peptide biosynthetic process"/>
    <property type="evidence" value="ECO:0007669"/>
    <property type="project" value="TreeGrafter"/>
</dbReference>
<keyword evidence="4" id="KW-0597">Phosphoprotein</keyword>
<dbReference type="InterPro" id="IPR009081">
    <property type="entry name" value="PP-bd_ACP"/>
</dbReference>
<organism evidence="6 7">
    <name type="scientific">Gloeothece citriformis (strain PCC 7424)</name>
    <name type="common">Cyanothece sp. (strain PCC 7424)</name>
    <dbReference type="NCBI Taxonomy" id="65393"/>
    <lineage>
        <taxon>Bacteria</taxon>
        <taxon>Bacillati</taxon>
        <taxon>Cyanobacteriota</taxon>
        <taxon>Cyanophyceae</taxon>
        <taxon>Oscillatoriophycideae</taxon>
        <taxon>Chroococcales</taxon>
        <taxon>Aphanothecaceae</taxon>
        <taxon>Gloeothece</taxon>
        <taxon>Gloeothece citriformis</taxon>
    </lineage>
</organism>
<dbReference type="InterPro" id="IPR020845">
    <property type="entry name" value="AMP-binding_CS"/>
</dbReference>
<dbReference type="PANTHER" id="PTHR45527">
    <property type="entry name" value="NONRIBOSOMAL PEPTIDE SYNTHETASE"/>
    <property type="match status" value="1"/>
</dbReference>
<dbReference type="SUPFAM" id="SSF56801">
    <property type="entry name" value="Acetyl-CoA synthetase-like"/>
    <property type="match status" value="1"/>
</dbReference>
<dbReference type="InterPro" id="IPR000873">
    <property type="entry name" value="AMP-dep_synth/lig_dom"/>
</dbReference>
<comment type="cofactor">
    <cofactor evidence="1">
        <name>pantetheine 4'-phosphate</name>
        <dbReference type="ChEBI" id="CHEBI:47942"/>
    </cofactor>
</comment>
<keyword evidence="3" id="KW-0596">Phosphopantetheine</keyword>